<sequence length="134" mass="15114">MTYIDKLALVLVRDREQLVARSKGKTAFFTPGGKREVGESDEEALFRECREELTIKLDTSTITPYGVFEAQAFGKPEGTMVRMTCYSADSYQGTLTPNEEIEELRWITSTCPHEDLTVTGIMILQDLKAKNLID</sequence>
<dbReference type="Pfam" id="PF00293">
    <property type="entry name" value="NUDIX"/>
    <property type="match status" value="1"/>
</dbReference>
<evidence type="ECO:0000256" key="4">
    <source>
        <dbReference type="ARBA" id="ARBA00022801"/>
    </source>
</evidence>
<evidence type="ECO:0000256" key="2">
    <source>
        <dbReference type="ARBA" id="ARBA00005582"/>
    </source>
</evidence>
<dbReference type="GO" id="GO:0008413">
    <property type="term" value="F:8-oxo-7,8-dihydroguanosine triphosphate pyrophosphatase activity"/>
    <property type="evidence" value="ECO:0007669"/>
    <property type="project" value="TreeGrafter"/>
</dbReference>
<reference evidence="7" key="1">
    <citation type="submission" date="2021-01" db="EMBL/GenBank/DDBJ databases">
        <authorList>
            <person name="Corre E."/>
            <person name="Pelletier E."/>
            <person name="Niang G."/>
            <person name="Scheremetjew M."/>
            <person name="Finn R."/>
            <person name="Kale V."/>
            <person name="Holt S."/>
            <person name="Cochrane G."/>
            <person name="Meng A."/>
            <person name="Brown T."/>
            <person name="Cohen L."/>
        </authorList>
    </citation>
    <scope>NUCLEOTIDE SEQUENCE</scope>
    <source>
        <strain evidence="7">CCMP2084</strain>
    </source>
</reference>
<dbReference type="PANTHER" id="PTHR43758">
    <property type="entry name" value="7,8-DIHYDRO-8-OXOGUANINE TRIPHOSPHATASE"/>
    <property type="match status" value="1"/>
</dbReference>
<protein>
    <recommendedName>
        <fullName evidence="6">Nudix hydrolase domain-containing protein</fullName>
    </recommendedName>
</protein>
<dbReference type="InterPro" id="IPR000086">
    <property type="entry name" value="NUDIX_hydrolase_dom"/>
</dbReference>
<dbReference type="SUPFAM" id="SSF55811">
    <property type="entry name" value="Nudix"/>
    <property type="match status" value="1"/>
</dbReference>
<keyword evidence="3" id="KW-0479">Metal-binding</keyword>
<evidence type="ECO:0000256" key="3">
    <source>
        <dbReference type="ARBA" id="ARBA00022723"/>
    </source>
</evidence>
<organism evidence="7">
    <name type="scientific">Attheya septentrionalis</name>
    <dbReference type="NCBI Taxonomy" id="420275"/>
    <lineage>
        <taxon>Eukaryota</taxon>
        <taxon>Sar</taxon>
        <taxon>Stramenopiles</taxon>
        <taxon>Ochrophyta</taxon>
        <taxon>Bacillariophyta</taxon>
        <taxon>Coscinodiscophyceae</taxon>
        <taxon>Chaetocerotophycidae</taxon>
        <taxon>Chaetocerotales</taxon>
        <taxon>Attheyaceae</taxon>
        <taxon>Attheya</taxon>
    </lineage>
</organism>
<dbReference type="EMBL" id="HBHQ01027598">
    <property type="protein sequence ID" value="CAD9826856.1"/>
    <property type="molecule type" value="Transcribed_RNA"/>
</dbReference>
<evidence type="ECO:0000259" key="6">
    <source>
        <dbReference type="PROSITE" id="PS51462"/>
    </source>
</evidence>
<feature type="domain" description="Nudix hydrolase" evidence="6">
    <location>
        <begin position="2"/>
        <end position="130"/>
    </location>
</feature>
<name>A0A7S2XTS8_9STRA</name>
<evidence type="ECO:0000313" key="7">
    <source>
        <dbReference type="EMBL" id="CAD9826856.1"/>
    </source>
</evidence>
<dbReference type="InterPro" id="IPR015797">
    <property type="entry name" value="NUDIX_hydrolase-like_dom_sf"/>
</dbReference>
<dbReference type="PANTHER" id="PTHR43758:SF2">
    <property type="entry name" value="OXIDIZED PURINE NUCLEOSIDE TRIPHOSPHATE HYDROLASE"/>
    <property type="match status" value="1"/>
</dbReference>
<dbReference type="GO" id="GO:0042262">
    <property type="term" value="P:DNA protection"/>
    <property type="evidence" value="ECO:0007669"/>
    <property type="project" value="TreeGrafter"/>
</dbReference>
<keyword evidence="4" id="KW-0378">Hydrolase</keyword>
<dbReference type="AlphaFoldDB" id="A0A7S2XTS8"/>
<keyword evidence="5" id="KW-0460">Magnesium</keyword>
<gene>
    <name evidence="7" type="ORF">ASEP1449_LOCUS18690</name>
</gene>
<dbReference type="CDD" id="cd04690">
    <property type="entry name" value="NUDIX_Hydrolase"/>
    <property type="match status" value="1"/>
</dbReference>
<accession>A0A7S2XTS8</accession>
<dbReference type="GO" id="GO:0046872">
    <property type="term" value="F:metal ion binding"/>
    <property type="evidence" value="ECO:0007669"/>
    <property type="project" value="UniProtKB-KW"/>
</dbReference>
<dbReference type="GO" id="GO:0005737">
    <property type="term" value="C:cytoplasm"/>
    <property type="evidence" value="ECO:0007669"/>
    <property type="project" value="TreeGrafter"/>
</dbReference>
<dbReference type="PROSITE" id="PS51462">
    <property type="entry name" value="NUDIX"/>
    <property type="match status" value="1"/>
</dbReference>
<evidence type="ECO:0000256" key="5">
    <source>
        <dbReference type="ARBA" id="ARBA00022842"/>
    </source>
</evidence>
<comment type="similarity">
    <text evidence="2">Belongs to the Nudix hydrolase family.</text>
</comment>
<evidence type="ECO:0000256" key="1">
    <source>
        <dbReference type="ARBA" id="ARBA00001946"/>
    </source>
</evidence>
<dbReference type="Gene3D" id="3.90.79.10">
    <property type="entry name" value="Nucleoside Triphosphate Pyrophosphohydrolase"/>
    <property type="match status" value="1"/>
</dbReference>
<proteinExistence type="inferred from homology"/>
<comment type="cofactor">
    <cofactor evidence="1">
        <name>Mg(2+)</name>
        <dbReference type="ChEBI" id="CHEBI:18420"/>
    </cofactor>
</comment>